<reference evidence="2" key="1">
    <citation type="submission" date="2015-12" db="EMBL/GenBank/DDBJ databases">
        <title>Gene expression during late stages of embryo sac development: a critical building block for successful pollen-pistil interactions.</title>
        <authorList>
            <person name="Liu Y."/>
            <person name="Joly V."/>
            <person name="Sabar M."/>
            <person name="Matton D.P."/>
        </authorList>
    </citation>
    <scope>NUCLEOTIDE SEQUENCE</scope>
</reference>
<proteinExistence type="predicted"/>
<accession>A0A0V0H9C3</accession>
<dbReference type="EMBL" id="GEDG01023112">
    <property type="protein sequence ID" value="JAP16981.1"/>
    <property type="molecule type" value="Transcribed_RNA"/>
</dbReference>
<dbReference type="AlphaFoldDB" id="A0A0V0H9C3"/>
<evidence type="ECO:0000256" key="1">
    <source>
        <dbReference type="SAM" id="MobiDB-lite"/>
    </source>
</evidence>
<evidence type="ECO:0000313" key="2">
    <source>
        <dbReference type="EMBL" id="JAP16981.1"/>
    </source>
</evidence>
<protein>
    <submittedName>
        <fullName evidence="2">Putative ovule protein</fullName>
    </submittedName>
</protein>
<name>A0A0V0H9C3_SOLCH</name>
<sequence>MANHIYTDRDIRDDFGFMNHGSVHPGQESTGKSSNSNSRRNIDSTVKENTMDHVANTAMANTASAHIAGTPITTFSATHCSNMPDCNAEWIVDSGATCHMTSNINTLDEVLSSSAVLDRKIHLPNGQITSANCTGNCRLPSGDVLSNV</sequence>
<feature type="non-terminal residue" evidence="2">
    <location>
        <position position="148"/>
    </location>
</feature>
<organism evidence="2">
    <name type="scientific">Solanum chacoense</name>
    <name type="common">Chaco potato</name>
    <dbReference type="NCBI Taxonomy" id="4108"/>
    <lineage>
        <taxon>Eukaryota</taxon>
        <taxon>Viridiplantae</taxon>
        <taxon>Streptophyta</taxon>
        <taxon>Embryophyta</taxon>
        <taxon>Tracheophyta</taxon>
        <taxon>Spermatophyta</taxon>
        <taxon>Magnoliopsida</taxon>
        <taxon>eudicotyledons</taxon>
        <taxon>Gunneridae</taxon>
        <taxon>Pentapetalae</taxon>
        <taxon>asterids</taxon>
        <taxon>lamiids</taxon>
        <taxon>Solanales</taxon>
        <taxon>Solanaceae</taxon>
        <taxon>Solanoideae</taxon>
        <taxon>Solaneae</taxon>
        <taxon>Solanum</taxon>
    </lineage>
</organism>
<feature type="region of interest" description="Disordered" evidence="1">
    <location>
        <begin position="17"/>
        <end position="41"/>
    </location>
</feature>